<name>A0A0N5CIU7_STREA</name>
<sequence length="94" mass="11042">MTDRSKVDDIIQSLEDLVDRKQKMKIQIEKLGEEIPDLARKIHGNFKKMNLLNDALTKLAKKRSERRNNNNVFLPNNSLKVDEIGDWDDVYEDE</sequence>
<evidence type="ECO:0000313" key="3">
    <source>
        <dbReference type="WBParaSite" id="SPAL_0001775200.1"/>
    </source>
</evidence>
<protein>
    <submittedName>
        <fullName evidence="3">P53 and DNA damage-regulated protein 1</fullName>
    </submittedName>
</protein>
<reference evidence="3" key="1">
    <citation type="submission" date="2017-02" db="UniProtKB">
        <authorList>
            <consortium name="WormBaseParasite"/>
        </authorList>
    </citation>
    <scope>IDENTIFICATION</scope>
</reference>
<dbReference type="WBParaSite" id="SPAL_0001775200.1">
    <property type="protein sequence ID" value="SPAL_0001775200.1"/>
    <property type="gene ID" value="SPAL_0001775200"/>
</dbReference>
<dbReference type="Proteomes" id="UP000046392">
    <property type="component" value="Unplaced"/>
</dbReference>
<accession>A0A0N5CIU7</accession>
<keyword evidence="1" id="KW-0175">Coiled coil</keyword>
<organism evidence="2 3">
    <name type="scientific">Strongyloides papillosus</name>
    <name type="common">Intestinal threadworm</name>
    <dbReference type="NCBI Taxonomy" id="174720"/>
    <lineage>
        <taxon>Eukaryota</taxon>
        <taxon>Metazoa</taxon>
        <taxon>Ecdysozoa</taxon>
        <taxon>Nematoda</taxon>
        <taxon>Chromadorea</taxon>
        <taxon>Rhabditida</taxon>
        <taxon>Tylenchina</taxon>
        <taxon>Panagrolaimomorpha</taxon>
        <taxon>Strongyloidoidea</taxon>
        <taxon>Strongyloididae</taxon>
        <taxon>Strongyloides</taxon>
    </lineage>
</organism>
<keyword evidence="2" id="KW-1185">Reference proteome</keyword>
<evidence type="ECO:0000256" key="1">
    <source>
        <dbReference type="SAM" id="Coils"/>
    </source>
</evidence>
<proteinExistence type="predicted"/>
<dbReference type="AlphaFoldDB" id="A0A0N5CIU7"/>
<evidence type="ECO:0000313" key="2">
    <source>
        <dbReference type="Proteomes" id="UP000046392"/>
    </source>
</evidence>
<feature type="coiled-coil region" evidence="1">
    <location>
        <begin position="14"/>
        <end position="41"/>
    </location>
</feature>